<dbReference type="Proteomes" id="UP001197247">
    <property type="component" value="Unassembled WGS sequence"/>
</dbReference>
<keyword evidence="1" id="KW-0732">Signal</keyword>
<keyword evidence="3" id="KW-1185">Reference proteome</keyword>
<evidence type="ECO:0000256" key="1">
    <source>
        <dbReference type="SAM" id="SignalP"/>
    </source>
</evidence>
<feature type="chain" id="PRO_5047527138" evidence="1">
    <location>
        <begin position="33"/>
        <end position="488"/>
    </location>
</feature>
<gene>
    <name evidence="2" type="ORF">KIH74_10915</name>
</gene>
<proteinExistence type="predicted"/>
<comment type="caution">
    <text evidence="2">The sequence shown here is derived from an EMBL/GenBank/DDBJ whole genome shotgun (WGS) entry which is preliminary data.</text>
</comment>
<dbReference type="RefSeq" id="WP_214155735.1">
    <property type="nucleotide sequence ID" value="NZ_JAHBAY010000004.1"/>
</dbReference>
<accession>A0ABS5TF16</accession>
<protein>
    <submittedName>
        <fullName evidence="2">Uncharacterized protein</fullName>
    </submittedName>
</protein>
<evidence type="ECO:0000313" key="2">
    <source>
        <dbReference type="EMBL" id="MBT0769433.1"/>
    </source>
</evidence>
<sequence>MRTVFSSRLVAVAVSVLLILTGWTGLSGTARAAEAPVPIELGTPVTVELPESTSKAQYTFTTTGLAGGHARLAVLVDEITVPFGVYAVFTGSSSYSEMASGTTYFEVPIRADGTWTVAVSAVKLHSGHTPGTGTARLTVELAQDETTTVEVGTPFTEQFTNRGVDVYAEVPLIAGRRYGYDVREVSATGLYSYDSVRATLISPDGATEIDLGRATDAPTWAETRALTQGGTWTLHLDPERATTGSITAALVELEKVPGGTLKTGAVQTVEFTEPGQVVSLDLTGTPGRRPVLEFVSRDLAYGGGNNDVPALGVTLTRPDGTYARDYESRESYLEMETYDVAGTWSLALDPQWRATGSVTVRLVEVEDLHAALPLGRRGTVTSSVRWQDAFLTVDGAEGQALRFEVSDQSWSADGQGPGTGSIDLKFLRPDGSEAGYRVLYRPGVVEDTAVVFESPVFDVPGTWTVWVDPGGDSTGSLSGRVSLVQPAS</sequence>
<dbReference type="EMBL" id="JAHBAY010000004">
    <property type="protein sequence ID" value="MBT0769433.1"/>
    <property type="molecule type" value="Genomic_DNA"/>
</dbReference>
<organism evidence="2 3">
    <name type="scientific">Kineosporia corallincola</name>
    <dbReference type="NCBI Taxonomy" id="2835133"/>
    <lineage>
        <taxon>Bacteria</taxon>
        <taxon>Bacillati</taxon>
        <taxon>Actinomycetota</taxon>
        <taxon>Actinomycetes</taxon>
        <taxon>Kineosporiales</taxon>
        <taxon>Kineosporiaceae</taxon>
        <taxon>Kineosporia</taxon>
    </lineage>
</organism>
<feature type="signal peptide" evidence="1">
    <location>
        <begin position="1"/>
        <end position="32"/>
    </location>
</feature>
<name>A0ABS5TF16_9ACTN</name>
<reference evidence="2 3" key="1">
    <citation type="submission" date="2021-05" db="EMBL/GenBank/DDBJ databases">
        <title>Kineosporia and Streptomyces sp. nov. two new marine actinobacteria isolated from Coral.</title>
        <authorList>
            <person name="Buangrab K."/>
            <person name="Sutthacheep M."/>
            <person name="Yeemin T."/>
            <person name="Harunari E."/>
            <person name="Igarashi Y."/>
            <person name="Kanchanasin P."/>
            <person name="Tanasupawat S."/>
            <person name="Phongsopitanun W."/>
        </authorList>
    </citation>
    <scope>NUCLEOTIDE SEQUENCE [LARGE SCALE GENOMIC DNA]</scope>
    <source>
        <strain evidence="2 3">J2-2</strain>
    </source>
</reference>
<evidence type="ECO:0000313" key="3">
    <source>
        <dbReference type="Proteomes" id="UP001197247"/>
    </source>
</evidence>